<evidence type="ECO:0000256" key="2">
    <source>
        <dbReference type="ARBA" id="ARBA00010271"/>
    </source>
</evidence>
<feature type="compositionally biased region" description="Basic and acidic residues" evidence="6">
    <location>
        <begin position="79"/>
        <end position="89"/>
    </location>
</feature>
<evidence type="ECO:0000259" key="8">
    <source>
        <dbReference type="Pfam" id="PF03016"/>
    </source>
</evidence>
<evidence type="ECO:0000256" key="3">
    <source>
        <dbReference type="ARBA" id="ARBA00022676"/>
    </source>
</evidence>
<name>A0A9R0IXY4_SPIOL</name>
<keyword evidence="3" id="KW-0328">Glycosyltransferase</keyword>
<dbReference type="Pfam" id="PF03016">
    <property type="entry name" value="Exostosin_GT47"/>
    <property type="match status" value="1"/>
</dbReference>
<dbReference type="GeneID" id="110796260"/>
<proteinExistence type="inferred from homology"/>
<keyword evidence="5" id="KW-0333">Golgi apparatus</keyword>
<dbReference type="InterPro" id="IPR004263">
    <property type="entry name" value="Exostosin"/>
</dbReference>
<feature type="transmembrane region" description="Helical" evidence="7">
    <location>
        <begin position="12"/>
        <end position="33"/>
    </location>
</feature>
<keyword evidence="9" id="KW-1185">Reference proteome</keyword>
<dbReference type="KEGG" id="soe:110796260"/>
<dbReference type="GO" id="GO:0000139">
    <property type="term" value="C:Golgi membrane"/>
    <property type="evidence" value="ECO:0007669"/>
    <property type="project" value="UniProtKB-SubCell"/>
</dbReference>
<protein>
    <submittedName>
        <fullName evidence="10">Probable glycosyltransferase At5g03795</fullName>
    </submittedName>
</protein>
<keyword evidence="7" id="KW-0812">Transmembrane</keyword>
<gene>
    <name evidence="10" type="primary">LOC110796260</name>
</gene>
<keyword evidence="7" id="KW-1133">Transmembrane helix</keyword>
<sequence length="598" mass="69071">MAAQLMKLCSSGRVLVPLFVVGFLAATTVLYRFQDFPSGRFYSSVSWPKSPHSGNLMMNSSFDLEKGVDISASNLEEEGTPHHERRSVTRNDSSMENEAEQFYVFHSNTTQNNDQKHLASLNLEYNSSVTVSTNNFTVVRSTPMDRVEVLINRSNTSASKSNSHTNRSKRAVELQGNLKNDSFNIEKYLRRMRRVNLITLLQMKSMLLSSPKYSKSVRQEWSAVRDNELLYASSQIKNTPVLRSVADLHAPLFRNVSVFKRSYDLMEQILKIYIYKDGKKPIFHQPGLTGIYAGEGWFMELIQRSKHFTVEDPRKAHLYYLPFSSTTLRWTINDAKLHNPKSLEDYLKEYVDLIRNKYSYWNATGGADHFFVACHDWALRITTKHMSSCIRALCNANVARGFSIGNDVSIPVTFIHDEDDPSRDIGGKPPSERDTLAFFAGKIHGYLRPLLLKYWENKVSDMKIFGPMSHNSEGETTYEEYMKSSKYCICARGYQVHSPRVVESILYGCIPVIIADNYVPPFFEMLDWETFAVFVQEKDIPNLRSILLSISEDKYLDMQHRLTMVQRHFIWHKTPQKYDLFHMILHSLWSSRVSRIRP</sequence>
<evidence type="ECO:0000313" key="10">
    <source>
        <dbReference type="RefSeq" id="XP_021856998.2"/>
    </source>
</evidence>
<dbReference type="PANTHER" id="PTHR11062">
    <property type="entry name" value="EXOSTOSIN HEPARAN SULFATE GLYCOSYLTRANSFERASE -RELATED"/>
    <property type="match status" value="1"/>
</dbReference>
<comment type="subcellular location">
    <subcellularLocation>
        <location evidence="1">Golgi apparatus membrane</location>
        <topology evidence="1">Single-pass type II membrane protein</topology>
    </subcellularLocation>
</comment>
<feature type="domain" description="Exostosin GT47" evidence="8">
    <location>
        <begin position="269"/>
        <end position="548"/>
    </location>
</feature>
<organism evidence="9 10">
    <name type="scientific">Spinacia oleracea</name>
    <name type="common">Spinach</name>
    <dbReference type="NCBI Taxonomy" id="3562"/>
    <lineage>
        <taxon>Eukaryota</taxon>
        <taxon>Viridiplantae</taxon>
        <taxon>Streptophyta</taxon>
        <taxon>Embryophyta</taxon>
        <taxon>Tracheophyta</taxon>
        <taxon>Spermatophyta</taxon>
        <taxon>Magnoliopsida</taxon>
        <taxon>eudicotyledons</taxon>
        <taxon>Gunneridae</taxon>
        <taxon>Pentapetalae</taxon>
        <taxon>Caryophyllales</taxon>
        <taxon>Chenopodiaceae</taxon>
        <taxon>Chenopodioideae</taxon>
        <taxon>Anserineae</taxon>
        <taxon>Spinacia</taxon>
    </lineage>
</organism>
<feature type="region of interest" description="Disordered" evidence="6">
    <location>
        <begin position="74"/>
        <end position="93"/>
    </location>
</feature>
<dbReference type="Proteomes" id="UP000813463">
    <property type="component" value="Chromosome 2"/>
</dbReference>
<dbReference type="InterPro" id="IPR040911">
    <property type="entry name" value="Exostosin_GT47"/>
</dbReference>
<dbReference type="AlphaFoldDB" id="A0A9R0IXY4"/>
<dbReference type="GO" id="GO:0016757">
    <property type="term" value="F:glycosyltransferase activity"/>
    <property type="evidence" value="ECO:0007669"/>
    <property type="project" value="UniProtKB-KW"/>
</dbReference>
<comment type="similarity">
    <text evidence="2">Belongs to the glycosyltransferase 47 family.</text>
</comment>
<evidence type="ECO:0000256" key="5">
    <source>
        <dbReference type="ARBA" id="ARBA00023034"/>
    </source>
</evidence>
<evidence type="ECO:0000256" key="4">
    <source>
        <dbReference type="ARBA" id="ARBA00022968"/>
    </source>
</evidence>
<keyword evidence="4" id="KW-0735">Signal-anchor</keyword>
<reference evidence="10" key="2">
    <citation type="submission" date="2025-08" db="UniProtKB">
        <authorList>
            <consortium name="RefSeq"/>
        </authorList>
    </citation>
    <scope>IDENTIFICATION</scope>
    <source>
        <tissue evidence="10">Leaf</tissue>
    </source>
</reference>
<evidence type="ECO:0000256" key="1">
    <source>
        <dbReference type="ARBA" id="ARBA00004323"/>
    </source>
</evidence>
<keyword evidence="7" id="KW-0472">Membrane</keyword>
<dbReference type="PANTHER" id="PTHR11062:SF77">
    <property type="entry name" value="GLYCOSYLTRANSFERASE FAMILY EXOSTOSIN PROTEIN"/>
    <property type="match status" value="1"/>
</dbReference>
<evidence type="ECO:0000256" key="6">
    <source>
        <dbReference type="SAM" id="MobiDB-lite"/>
    </source>
</evidence>
<reference evidence="9" key="1">
    <citation type="journal article" date="2021" name="Nat. Commun.">
        <title>Genomic analyses provide insights into spinach domestication and the genetic basis of agronomic traits.</title>
        <authorList>
            <person name="Cai X."/>
            <person name="Sun X."/>
            <person name="Xu C."/>
            <person name="Sun H."/>
            <person name="Wang X."/>
            <person name="Ge C."/>
            <person name="Zhang Z."/>
            <person name="Wang Q."/>
            <person name="Fei Z."/>
            <person name="Jiao C."/>
            <person name="Wang Q."/>
        </authorList>
    </citation>
    <scope>NUCLEOTIDE SEQUENCE [LARGE SCALE GENOMIC DNA]</scope>
    <source>
        <strain evidence="9">cv. Varoflay</strain>
    </source>
</reference>
<keyword evidence="3" id="KW-0808">Transferase</keyword>
<accession>A0A9R0IXY4</accession>
<evidence type="ECO:0000313" key="9">
    <source>
        <dbReference type="Proteomes" id="UP000813463"/>
    </source>
</evidence>
<evidence type="ECO:0000256" key="7">
    <source>
        <dbReference type="SAM" id="Phobius"/>
    </source>
</evidence>
<dbReference type="RefSeq" id="XP_021856998.2">
    <property type="nucleotide sequence ID" value="XM_022001306.2"/>
</dbReference>